<dbReference type="PANTHER" id="PTHR12526:SF640">
    <property type="entry name" value="COLANIC ACID BIOSYNTHESIS GLYCOSYLTRANSFERASE WCAL-RELATED"/>
    <property type="match status" value="1"/>
</dbReference>
<evidence type="ECO:0000256" key="3">
    <source>
        <dbReference type="ARBA" id="ARBA00022679"/>
    </source>
</evidence>
<dbReference type="PANTHER" id="PTHR12526">
    <property type="entry name" value="GLYCOSYLTRANSFERASE"/>
    <property type="match status" value="1"/>
</dbReference>
<dbReference type="Proteomes" id="UP000217507">
    <property type="component" value="Chromosome"/>
</dbReference>
<evidence type="ECO:0000256" key="2">
    <source>
        <dbReference type="ARBA" id="ARBA00022676"/>
    </source>
</evidence>
<dbReference type="InterPro" id="IPR001296">
    <property type="entry name" value="Glyco_trans_1"/>
</dbReference>
<dbReference type="Gene3D" id="3.40.50.2000">
    <property type="entry name" value="Glycogen Phosphorylase B"/>
    <property type="match status" value="2"/>
</dbReference>
<name>A0A1Z4KID8_ANAVA</name>
<organism evidence="6 7">
    <name type="scientific">Trichormus variabilis NIES-23</name>
    <dbReference type="NCBI Taxonomy" id="1973479"/>
    <lineage>
        <taxon>Bacteria</taxon>
        <taxon>Bacillati</taxon>
        <taxon>Cyanobacteriota</taxon>
        <taxon>Cyanophyceae</taxon>
        <taxon>Nostocales</taxon>
        <taxon>Nostocaceae</taxon>
        <taxon>Trichormus</taxon>
    </lineage>
</organism>
<protein>
    <submittedName>
        <fullName evidence="6">Putative glycosyl transferase</fullName>
    </submittedName>
</protein>
<keyword evidence="3 6" id="KW-0808">Transferase</keyword>
<comment type="similarity">
    <text evidence="1">Belongs to the glycosyltransferase group 1 family. Glycosyltransferase 4 subfamily.</text>
</comment>
<dbReference type="EMBL" id="AP018216">
    <property type="protein sequence ID" value="BAY68694.1"/>
    <property type="molecule type" value="Genomic_DNA"/>
</dbReference>
<feature type="domain" description="Glycosyltransferase subfamily 4-like N-terminal" evidence="5">
    <location>
        <begin position="38"/>
        <end position="205"/>
    </location>
</feature>
<dbReference type="GO" id="GO:0016757">
    <property type="term" value="F:glycosyltransferase activity"/>
    <property type="evidence" value="ECO:0007669"/>
    <property type="project" value="UniProtKB-KW"/>
</dbReference>
<proteinExistence type="inferred from homology"/>
<evidence type="ECO:0000313" key="7">
    <source>
        <dbReference type="Proteomes" id="UP000217507"/>
    </source>
</evidence>
<gene>
    <name evidence="6" type="ORF">NIES23_14820</name>
</gene>
<evidence type="ECO:0000259" key="4">
    <source>
        <dbReference type="Pfam" id="PF00534"/>
    </source>
</evidence>
<dbReference type="SUPFAM" id="SSF53756">
    <property type="entry name" value="UDP-Glycosyltransferase/glycogen phosphorylase"/>
    <property type="match status" value="1"/>
</dbReference>
<dbReference type="Pfam" id="PF13439">
    <property type="entry name" value="Glyco_transf_4"/>
    <property type="match status" value="1"/>
</dbReference>
<evidence type="ECO:0000313" key="6">
    <source>
        <dbReference type="EMBL" id="BAY68694.1"/>
    </source>
</evidence>
<sequence>MTQQVINSTSKNHLSPLENQKRYRVVLVHPSAGVNWSGGSEIFAIELARHLNSYFDLELLSGADCGSFSLPSGGISRTQAFNIVRHPLISKLLSRFASHPEIVIEHLSNFFPCAIHLLTKSADLIFPCNDYGGMAMAAFVRAIRGTPILFTEHVGLLGEGKSLTRNLRFHPNQLVVFSEAMAAFVRSVQPQQNVSIIPNGVDINRFTPVGKHIDFCLPKPIVLCVASLKRHSHKRIRLAMEAVARLPQASLLLCGDGIDRDYFQAKGDELLGKERFKIQSFPYEQMPAVYRSADVFTLPSIDEPFGMAYVEAMASGLPVVATDDEMRRQIVGNAGSLCDVKNPDIYAAAMGEILTQDWQVRARQNALRFSWENIALRYRDLILKTIQGHQQNH</sequence>
<dbReference type="Pfam" id="PF00534">
    <property type="entry name" value="Glycos_transf_1"/>
    <property type="match status" value="1"/>
</dbReference>
<dbReference type="AlphaFoldDB" id="A0A1Z4KID8"/>
<evidence type="ECO:0000256" key="1">
    <source>
        <dbReference type="ARBA" id="ARBA00009481"/>
    </source>
</evidence>
<keyword evidence="2" id="KW-0328">Glycosyltransferase</keyword>
<reference evidence="6 7" key="1">
    <citation type="submission" date="2017-06" db="EMBL/GenBank/DDBJ databases">
        <title>Genome sequencing of cyanobaciteial culture collection at National Institute for Environmental Studies (NIES).</title>
        <authorList>
            <person name="Hirose Y."/>
            <person name="Shimura Y."/>
            <person name="Fujisawa T."/>
            <person name="Nakamura Y."/>
            <person name="Kawachi M."/>
        </authorList>
    </citation>
    <scope>NUCLEOTIDE SEQUENCE [LARGE SCALE GENOMIC DNA]</scope>
    <source>
        <strain evidence="6 7">NIES-23</strain>
    </source>
</reference>
<evidence type="ECO:0000259" key="5">
    <source>
        <dbReference type="Pfam" id="PF13439"/>
    </source>
</evidence>
<feature type="domain" description="Glycosyl transferase family 1" evidence="4">
    <location>
        <begin position="219"/>
        <end position="361"/>
    </location>
</feature>
<accession>A0A1Z4KID8</accession>
<dbReference type="InterPro" id="IPR028098">
    <property type="entry name" value="Glyco_trans_4-like_N"/>
</dbReference>